<dbReference type="EMBL" id="JAIZAY010000007">
    <property type="protein sequence ID" value="KAJ8038653.1"/>
    <property type="molecule type" value="Genomic_DNA"/>
</dbReference>
<evidence type="ECO:0000256" key="1">
    <source>
        <dbReference type="SAM" id="SignalP"/>
    </source>
</evidence>
<reference evidence="2" key="1">
    <citation type="submission" date="2021-10" db="EMBL/GenBank/DDBJ databases">
        <title>Tropical sea cucumber genome reveals ecological adaptation and Cuvierian tubules defense mechanism.</title>
        <authorList>
            <person name="Chen T."/>
        </authorList>
    </citation>
    <scope>NUCLEOTIDE SEQUENCE</scope>
    <source>
        <strain evidence="2">Nanhai2018</strain>
        <tissue evidence="2">Muscle</tissue>
    </source>
</reference>
<proteinExistence type="predicted"/>
<evidence type="ECO:0000313" key="2">
    <source>
        <dbReference type="EMBL" id="KAJ8038653.1"/>
    </source>
</evidence>
<protein>
    <submittedName>
        <fullName evidence="2">Uncharacterized protein</fullName>
    </submittedName>
</protein>
<dbReference type="AlphaFoldDB" id="A0A9Q1HAQ2"/>
<gene>
    <name evidence="2" type="ORF">HOLleu_16138</name>
</gene>
<name>A0A9Q1HAQ2_HOLLE</name>
<keyword evidence="1" id="KW-0732">Signal</keyword>
<comment type="caution">
    <text evidence="2">The sequence shown here is derived from an EMBL/GenBank/DDBJ whole genome shotgun (WGS) entry which is preliminary data.</text>
</comment>
<keyword evidence="3" id="KW-1185">Reference proteome</keyword>
<sequence>MNTFVISFFLLGIAFSIVQEISAELHFWYDDDELYDVNKRKANWESFERKHVFRVVDKSITADENFWKNEACRLFGNNEFGPAKRREQTFILEERDLVPDIETNFNGREECKTIDPKPFRGIKKLYKKKLVWNSKTCEYDVSFPEKQAHICAALDNDGRPLHYGGKEE</sequence>
<accession>A0A9Q1HAQ2</accession>
<feature type="signal peptide" evidence="1">
    <location>
        <begin position="1"/>
        <end position="23"/>
    </location>
</feature>
<feature type="chain" id="PRO_5040493329" evidence="1">
    <location>
        <begin position="24"/>
        <end position="168"/>
    </location>
</feature>
<evidence type="ECO:0000313" key="3">
    <source>
        <dbReference type="Proteomes" id="UP001152320"/>
    </source>
</evidence>
<organism evidence="2 3">
    <name type="scientific">Holothuria leucospilota</name>
    <name type="common">Black long sea cucumber</name>
    <name type="synonym">Mertensiothuria leucospilota</name>
    <dbReference type="NCBI Taxonomy" id="206669"/>
    <lineage>
        <taxon>Eukaryota</taxon>
        <taxon>Metazoa</taxon>
        <taxon>Echinodermata</taxon>
        <taxon>Eleutherozoa</taxon>
        <taxon>Echinozoa</taxon>
        <taxon>Holothuroidea</taxon>
        <taxon>Aspidochirotacea</taxon>
        <taxon>Aspidochirotida</taxon>
        <taxon>Holothuriidae</taxon>
        <taxon>Holothuria</taxon>
    </lineage>
</organism>
<dbReference type="Proteomes" id="UP001152320">
    <property type="component" value="Chromosome 7"/>
</dbReference>